<dbReference type="InterPro" id="IPR005017">
    <property type="entry name" value="OMPP1/FadL/TodX"/>
</dbReference>
<comment type="subcellular location">
    <subcellularLocation>
        <location evidence="1">Cell outer membrane</location>
        <topology evidence="1">Multi-pass membrane protein</topology>
    </subcellularLocation>
</comment>
<dbReference type="PANTHER" id="PTHR35093:SF8">
    <property type="entry name" value="OUTER MEMBRANE PROTEIN NMB0088-RELATED"/>
    <property type="match status" value="1"/>
</dbReference>
<evidence type="ECO:0000313" key="10">
    <source>
        <dbReference type="Proteomes" id="UP000267464"/>
    </source>
</evidence>
<dbReference type="SUPFAM" id="SSF56935">
    <property type="entry name" value="Porins"/>
    <property type="match status" value="1"/>
</dbReference>
<reference evidence="9 10" key="1">
    <citation type="submission" date="2018-08" db="EMBL/GenBank/DDBJ databases">
        <authorList>
            <person name="Khan S.A."/>
            <person name="Jeon C.O."/>
            <person name="Chun B.H."/>
            <person name="Jeong S.E."/>
        </authorList>
    </citation>
    <scope>NUCLEOTIDE SEQUENCE [LARGE SCALE GENOMIC DNA]</scope>
    <source>
        <strain evidence="9 10">S-16</strain>
    </source>
</reference>
<evidence type="ECO:0000256" key="5">
    <source>
        <dbReference type="ARBA" id="ARBA00022729"/>
    </source>
</evidence>
<accession>A0A3N7HT42</accession>
<dbReference type="EMBL" id="QUSW01000002">
    <property type="protein sequence ID" value="RQP25478.1"/>
    <property type="molecule type" value="Genomic_DNA"/>
</dbReference>
<sequence length="544" mass="58356">MLPTQCTGAARRPFELAATALAALAFLAGGEARASFTENIGVDPTAMSLGNAVTADPPGTASIHFNPAGLSRLQGKWKSDTFFGASIKPYASFTQPEGFDIGGWKDDPVAGTSTGPVRQSIFLPGIGVPKAKLPFAAAAGLGFSFNQPGSPWTFGTATYVVQGVGIDRTTDPNDPARFDGQRVNIQRLVLASPSVAYKVSKTLSVGVSIPIAHQGFALDTDMRMPNKLLGIIGKLQDAWCGDNGNPVDTFAFGLCGGGKEGRLRPFNKIGGMHFEMTAPADPTINIGVLWEPSDRFSLGAVYQGGSQSVLTGKYTFNAEPMLDRFVRGMYSSLLGPVVASMFGFPTSIPAIQSGNVTMTLPYAEHIQVGLKVKPIDRVQLNVDANWSNWKRWDKLTFQFDKTINLLEMARVFGQADPSKLIIPRGYKNTINYNFGLQVKVTDAITLRAGYEPRKSSVGENKIDLISPLPDLTIKSIGLGYETREGLRIDAAASYASGKFDIPADGSCNLNCTNFFNAVYNPYAGLDVAGGIRIRYFGVTITKPF</sequence>
<evidence type="ECO:0000256" key="4">
    <source>
        <dbReference type="ARBA" id="ARBA00022692"/>
    </source>
</evidence>
<evidence type="ECO:0000256" key="7">
    <source>
        <dbReference type="ARBA" id="ARBA00023237"/>
    </source>
</evidence>
<comment type="caution">
    <text evidence="9">The sequence shown here is derived from an EMBL/GenBank/DDBJ whole genome shotgun (WGS) entry which is preliminary data.</text>
</comment>
<name>A0A3N7HT42_9BURK</name>
<dbReference type="Gene3D" id="2.40.160.60">
    <property type="entry name" value="Outer membrane protein transport protein (OMPP1/FadL/TodX)"/>
    <property type="match status" value="1"/>
</dbReference>
<evidence type="ECO:0000256" key="3">
    <source>
        <dbReference type="ARBA" id="ARBA00022452"/>
    </source>
</evidence>
<keyword evidence="6" id="KW-0472">Membrane</keyword>
<evidence type="ECO:0000256" key="1">
    <source>
        <dbReference type="ARBA" id="ARBA00004571"/>
    </source>
</evidence>
<dbReference type="AlphaFoldDB" id="A0A3N7HT42"/>
<dbReference type="GO" id="GO:0009279">
    <property type="term" value="C:cell outer membrane"/>
    <property type="evidence" value="ECO:0007669"/>
    <property type="project" value="UniProtKB-SubCell"/>
</dbReference>
<dbReference type="Proteomes" id="UP000267464">
    <property type="component" value="Unassembled WGS sequence"/>
</dbReference>
<gene>
    <name evidence="9" type="ORF">DZC73_09825</name>
</gene>
<keyword evidence="4" id="KW-0812">Transmembrane</keyword>
<feature type="chain" id="PRO_5018080520" evidence="8">
    <location>
        <begin position="35"/>
        <end position="544"/>
    </location>
</feature>
<feature type="signal peptide" evidence="8">
    <location>
        <begin position="1"/>
        <end position="34"/>
    </location>
</feature>
<proteinExistence type="inferred from homology"/>
<organism evidence="9 10">
    <name type="scientific">Piscinibacter terrae</name>
    <dbReference type="NCBI Taxonomy" id="2496871"/>
    <lineage>
        <taxon>Bacteria</taxon>
        <taxon>Pseudomonadati</taxon>
        <taxon>Pseudomonadota</taxon>
        <taxon>Betaproteobacteria</taxon>
        <taxon>Burkholderiales</taxon>
        <taxon>Sphaerotilaceae</taxon>
        <taxon>Piscinibacter</taxon>
    </lineage>
</organism>
<evidence type="ECO:0000256" key="2">
    <source>
        <dbReference type="ARBA" id="ARBA00008163"/>
    </source>
</evidence>
<evidence type="ECO:0000313" key="9">
    <source>
        <dbReference type="EMBL" id="RQP25478.1"/>
    </source>
</evidence>
<dbReference type="Pfam" id="PF03349">
    <property type="entry name" value="Toluene_X"/>
    <property type="match status" value="1"/>
</dbReference>
<dbReference type="OrthoDB" id="19849at2"/>
<reference evidence="9 10" key="2">
    <citation type="submission" date="2018-12" db="EMBL/GenBank/DDBJ databases">
        <title>Rhizobacter gummiphilus sp. nov., a rubber-degrading bacterium isolated from the soil of a botanical garden in Japan.</title>
        <authorList>
            <person name="Shunsuke S.S."/>
        </authorList>
    </citation>
    <scope>NUCLEOTIDE SEQUENCE [LARGE SCALE GENOMIC DNA]</scope>
    <source>
        <strain evidence="9 10">S-16</strain>
    </source>
</reference>
<dbReference type="GO" id="GO:0015483">
    <property type="term" value="F:long-chain fatty acid transporting porin activity"/>
    <property type="evidence" value="ECO:0007669"/>
    <property type="project" value="TreeGrafter"/>
</dbReference>
<keyword evidence="3" id="KW-1134">Transmembrane beta strand</keyword>
<evidence type="ECO:0000256" key="6">
    <source>
        <dbReference type="ARBA" id="ARBA00023136"/>
    </source>
</evidence>
<protein>
    <submittedName>
        <fullName evidence="9">Outer membrane transport protein</fullName>
    </submittedName>
</protein>
<keyword evidence="5 8" id="KW-0732">Signal</keyword>
<dbReference type="PANTHER" id="PTHR35093">
    <property type="entry name" value="OUTER MEMBRANE PROTEIN NMB0088-RELATED"/>
    <property type="match status" value="1"/>
</dbReference>
<keyword evidence="7" id="KW-0998">Cell outer membrane</keyword>
<keyword evidence="10" id="KW-1185">Reference proteome</keyword>
<comment type="similarity">
    <text evidence="2">Belongs to the OmpP1/FadL family.</text>
</comment>
<evidence type="ECO:0000256" key="8">
    <source>
        <dbReference type="SAM" id="SignalP"/>
    </source>
</evidence>